<proteinExistence type="inferred from homology"/>
<dbReference type="InterPro" id="IPR027417">
    <property type="entry name" value="P-loop_NTPase"/>
</dbReference>
<evidence type="ECO:0000256" key="3">
    <source>
        <dbReference type="ARBA" id="ARBA00022741"/>
    </source>
</evidence>
<organism evidence="6 7">
    <name type="scientific">Billgrantia ethanolica</name>
    <dbReference type="NCBI Taxonomy" id="2733486"/>
    <lineage>
        <taxon>Bacteria</taxon>
        <taxon>Pseudomonadati</taxon>
        <taxon>Pseudomonadota</taxon>
        <taxon>Gammaproteobacteria</taxon>
        <taxon>Oceanospirillales</taxon>
        <taxon>Halomonadaceae</taxon>
        <taxon>Billgrantia</taxon>
    </lineage>
</organism>
<evidence type="ECO:0000259" key="5">
    <source>
        <dbReference type="PROSITE" id="PS50893"/>
    </source>
</evidence>
<comment type="similarity">
    <text evidence="1">Belongs to the ABC transporter superfamily.</text>
</comment>
<gene>
    <name evidence="6" type="ORF">HOP53_03125</name>
</gene>
<sequence length="249" mass="27789">MDDKVEVVFQARGLKRFYQMGEMTIQALRGIDLELHAGELVVMLGASGSGKSTLLNILGGLDSPSEGTLTYHTRRSEASHERSGLDLATASQRELTNFRRHHVGFVFQFYNLISSLTARENVAVVTDISRHPLPPEEALALVGLEHRLDHFPSQLSGGEQQRVAIARAVAKQPEVLLCDEPTGALDFQTGIRVLEVLERINRETGTTVAIITHNEVIGDMADRVIRLRDGRVDHCQANPKRRRPQELRW</sequence>
<dbReference type="Pfam" id="PF00005">
    <property type="entry name" value="ABC_tran"/>
    <property type="match status" value="1"/>
</dbReference>
<keyword evidence="3" id="KW-0547">Nucleotide-binding</keyword>
<dbReference type="SMART" id="SM00382">
    <property type="entry name" value="AAA"/>
    <property type="match status" value="1"/>
</dbReference>
<dbReference type="InterPro" id="IPR003593">
    <property type="entry name" value="AAA+_ATPase"/>
</dbReference>
<evidence type="ECO:0000313" key="7">
    <source>
        <dbReference type="Proteomes" id="UP001320168"/>
    </source>
</evidence>
<keyword evidence="2" id="KW-0813">Transport</keyword>
<dbReference type="InterPro" id="IPR017871">
    <property type="entry name" value="ABC_transporter-like_CS"/>
</dbReference>
<name>A0ABS9A0M9_9GAMM</name>
<dbReference type="CDD" id="cd03255">
    <property type="entry name" value="ABC_MJ0796_LolCDE_FtsE"/>
    <property type="match status" value="1"/>
</dbReference>
<keyword evidence="4 6" id="KW-0067">ATP-binding</keyword>
<dbReference type="PANTHER" id="PTHR42798">
    <property type="entry name" value="LIPOPROTEIN-RELEASING SYSTEM ATP-BINDING PROTEIN LOLD"/>
    <property type="match status" value="1"/>
</dbReference>
<dbReference type="Gene3D" id="3.40.50.300">
    <property type="entry name" value="P-loop containing nucleotide triphosphate hydrolases"/>
    <property type="match status" value="1"/>
</dbReference>
<comment type="caution">
    <text evidence="6">The sequence shown here is derived from an EMBL/GenBank/DDBJ whole genome shotgun (WGS) entry which is preliminary data.</text>
</comment>
<dbReference type="GO" id="GO:0005524">
    <property type="term" value="F:ATP binding"/>
    <property type="evidence" value="ECO:0007669"/>
    <property type="project" value="UniProtKB-KW"/>
</dbReference>
<protein>
    <submittedName>
        <fullName evidence="6">ABC transporter ATP-binding protein</fullName>
    </submittedName>
</protein>
<dbReference type="SUPFAM" id="SSF52540">
    <property type="entry name" value="P-loop containing nucleoside triphosphate hydrolases"/>
    <property type="match status" value="1"/>
</dbReference>
<dbReference type="PANTHER" id="PTHR42798:SF2">
    <property type="entry name" value="ABC TRANSPORTER ATP-BINDING PROTEIN MG467-RELATED"/>
    <property type="match status" value="1"/>
</dbReference>
<dbReference type="InterPro" id="IPR003439">
    <property type="entry name" value="ABC_transporter-like_ATP-bd"/>
</dbReference>
<accession>A0ABS9A0M9</accession>
<dbReference type="Proteomes" id="UP001320168">
    <property type="component" value="Unassembled WGS sequence"/>
</dbReference>
<keyword evidence="7" id="KW-1185">Reference proteome</keyword>
<evidence type="ECO:0000256" key="1">
    <source>
        <dbReference type="ARBA" id="ARBA00005417"/>
    </source>
</evidence>
<dbReference type="EMBL" id="JABFTX010000001">
    <property type="protein sequence ID" value="MCE8001823.1"/>
    <property type="molecule type" value="Genomic_DNA"/>
</dbReference>
<dbReference type="RefSeq" id="WP_234268640.1">
    <property type="nucleotide sequence ID" value="NZ_JABFTX010000001.1"/>
</dbReference>
<dbReference type="PROSITE" id="PS50893">
    <property type="entry name" value="ABC_TRANSPORTER_2"/>
    <property type="match status" value="1"/>
</dbReference>
<feature type="domain" description="ABC transporter" evidence="5">
    <location>
        <begin position="9"/>
        <end position="248"/>
    </location>
</feature>
<dbReference type="PROSITE" id="PS00211">
    <property type="entry name" value="ABC_TRANSPORTER_1"/>
    <property type="match status" value="1"/>
</dbReference>
<dbReference type="InterPro" id="IPR017911">
    <property type="entry name" value="MacB-like_ATP-bd"/>
</dbReference>
<evidence type="ECO:0000256" key="4">
    <source>
        <dbReference type="ARBA" id="ARBA00022840"/>
    </source>
</evidence>
<reference evidence="6 7" key="1">
    <citation type="journal article" date="2021" name="Front. Microbiol.">
        <title>Aerobic Denitrification and Heterotrophic Sulfur Oxidation in the Genus Halomonas Revealed by Six Novel Species Characterizations and Genome-Based Analysis.</title>
        <authorList>
            <person name="Wang L."/>
            <person name="Shao Z."/>
        </authorList>
    </citation>
    <scope>NUCLEOTIDE SEQUENCE [LARGE SCALE GENOMIC DNA]</scope>
    <source>
        <strain evidence="6 7">MCCC 1A11081</strain>
    </source>
</reference>
<evidence type="ECO:0000256" key="2">
    <source>
        <dbReference type="ARBA" id="ARBA00022448"/>
    </source>
</evidence>
<evidence type="ECO:0000313" key="6">
    <source>
        <dbReference type="EMBL" id="MCE8001823.1"/>
    </source>
</evidence>